<dbReference type="WBParaSite" id="ACRNAN_scaffold18817.g19154.t1">
    <property type="protein sequence ID" value="ACRNAN_scaffold18817.g19154.t1"/>
    <property type="gene ID" value="ACRNAN_scaffold18817.g19154"/>
</dbReference>
<dbReference type="Proteomes" id="UP000887540">
    <property type="component" value="Unplaced"/>
</dbReference>
<sequence length="150" mass="17610">MTEASLSENELNFALEALRNNIPICFIRPKCDLDMEDRLDDEQIKEINQRTVVEFLQEINDKFLRELVSKNEALKKVPYFFISNKVLYNIVTKKPTPYRFMENRLLDHLINTIKNQRHIIDACYEDYGLEGGDIRQESGESVINPLEDVN</sequence>
<organism evidence="1 2">
    <name type="scientific">Acrobeloides nanus</name>
    <dbReference type="NCBI Taxonomy" id="290746"/>
    <lineage>
        <taxon>Eukaryota</taxon>
        <taxon>Metazoa</taxon>
        <taxon>Ecdysozoa</taxon>
        <taxon>Nematoda</taxon>
        <taxon>Chromadorea</taxon>
        <taxon>Rhabditida</taxon>
        <taxon>Tylenchina</taxon>
        <taxon>Cephalobomorpha</taxon>
        <taxon>Cephaloboidea</taxon>
        <taxon>Cephalobidae</taxon>
        <taxon>Acrobeloides</taxon>
    </lineage>
</organism>
<evidence type="ECO:0000313" key="2">
    <source>
        <dbReference type="WBParaSite" id="ACRNAN_scaffold18817.g19154.t1"/>
    </source>
</evidence>
<keyword evidence="1" id="KW-1185">Reference proteome</keyword>
<dbReference type="Gene3D" id="3.40.50.300">
    <property type="entry name" value="P-loop containing nucleotide triphosphate hydrolases"/>
    <property type="match status" value="1"/>
</dbReference>
<accession>A0A914D6Y5</accession>
<protein>
    <submittedName>
        <fullName evidence="2">Uncharacterized protein</fullName>
    </submittedName>
</protein>
<proteinExistence type="predicted"/>
<name>A0A914D6Y5_9BILA</name>
<reference evidence="2" key="1">
    <citation type="submission" date="2022-11" db="UniProtKB">
        <authorList>
            <consortium name="WormBaseParasite"/>
        </authorList>
    </citation>
    <scope>IDENTIFICATION</scope>
</reference>
<evidence type="ECO:0000313" key="1">
    <source>
        <dbReference type="Proteomes" id="UP000887540"/>
    </source>
</evidence>
<dbReference type="InterPro" id="IPR027417">
    <property type="entry name" value="P-loop_NTPase"/>
</dbReference>
<dbReference type="AlphaFoldDB" id="A0A914D6Y5"/>